<protein>
    <submittedName>
        <fullName evidence="1">Uncharacterized protein</fullName>
    </submittedName>
</protein>
<dbReference type="Proteomes" id="UP001165960">
    <property type="component" value="Unassembled WGS sequence"/>
</dbReference>
<comment type="caution">
    <text evidence="1">The sequence shown here is derived from an EMBL/GenBank/DDBJ whole genome shotgun (WGS) entry which is preliminary data.</text>
</comment>
<evidence type="ECO:0000313" key="2">
    <source>
        <dbReference type="Proteomes" id="UP001165960"/>
    </source>
</evidence>
<name>A0ACC2RIG5_9FUNG</name>
<dbReference type="EMBL" id="QTSX02007198">
    <property type="protein sequence ID" value="KAJ9049814.1"/>
    <property type="molecule type" value="Genomic_DNA"/>
</dbReference>
<gene>
    <name evidence="1" type="ORF">DSO57_1020750</name>
</gene>
<proteinExistence type="predicted"/>
<keyword evidence="2" id="KW-1185">Reference proteome</keyword>
<sequence length="481" mass="53456">MGWPKAVPYVLVNELCERFGLFGVIALLNQYLKAAFGLKDTEAKTYVHLFNALLYLFPVVGGAISDSYLGKFNTVVVFSVIALVGHLMLSIFSINHCTGEFGKFPIWAFLVPVCLIAIGAGCTKPCAATHAGDQLTEADGPDKFYAAHSLMTSIGILLGVTVLPLIKEHYGYHISYFFVVGVLVVSLVTFVSGKRVFNIVPPSGDFLPWKIAKLVSLAVKRRAQGYKADHWLDLAKEDYSIELIQEARQFLRVAGIFAPLVFAWVLTEQSATEWQNQYEMMDKNYFGITVPTESSSLGGALMIVFLLPFMGFVFFPFLERRGIRVEAGTRIGIGYAFFLASFFFSTFLQYRVHFYAKNRVIVNNVVVSCVGCVSGAWQLPQWILSSLGDAVMGPALGVMVFNNVGVKMRASALSFMLFTAAIANFLIILMEPILACLKSPINRQWCYVSVSSFFFVVYILLLKLWFDPRARRSPGSSKYKA</sequence>
<evidence type="ECO:0000313" key="1">
    <source>
        <dbReference type="EMBL" id="KAJ9049814.1"/>
    </source>
</evidence>
<reference evidence="1" key="1">
    <citation type="submission" date="2022-04" db="EMBL/GenBank/DDBJ databases">
        <title>Genome of the entomopathogenic fungus Entomophthora muscae.</title>
        <authorList>
            <person name="Elya C."/>
            <person name="Lovett B.R."/>
            <person name="Lee E."/>
            <person name="Macias A.M."/>
            <person name="Hajek A.E."/>
            <person name="De Bivort B.L."/>
            <person name="Kasson M.T."/>
            <person name="De Fine Licht H.H."/>
            <person name="Stajich J.E."/>
        </authorList>
    </citation>
    <scope>NUCLEOTIDE SEQUENCE</scope>
    <source>
        <strain evidence="1">Berkeley</strain>
    </source>
</reference>
<organism evidence="1 2">
    <name type="scientific">Entomophthora muscae</name>
    <dbReference type="NCBI Taxonomy" id="34485"/>
    <lineage>
        <taxon>Eukaryota</taxon>
        <taxon>Fungi</taxon>
        <taxon>Fungi incertae sedis</taxon>
        <taxon>Zoopagomycota</taxon>
        <taxon>Entomophthoromycotina</taxon>
        <taxon>Entomophthoromycetes</taxon>
        <taxon>Entomophthorales</taxon>
        <taxon>Entomophthoraceae</taxon>
        <taxon>Entomophthora</taxon>
    </lineage>
</organism>
<accession>A0ACC2RIG5</accession>